<dbReference type="InterPro" id="IPR011990">
    <property type="entry name" value="TPR-like_helical_dom_sf"/>
</dbReference>
<gene>
    <name evidence="2" type="ORF">EDM21_05005</name>
</gene>
<sequence>MKKRWQFFLALLITAGLLTGAYLYWNKPYKLPPVSDEMKLAEFNLVFDQERSVQIAGDASVDELKRLVTNNPDNLAYSNELRLKMGKSEQTEAFISFMTEMNNPPARAKLQLALGYIDRMQNQSLGTASLGQISVHSINQLNEILEKDPYDWLAHYARGINNLYWPVGLQRIDKSIQDLSFCLAVTKKFEQETPFYMWALAYTALGDALVKKGEVGDGIDIWKQGYKSHPDDAGLKERAAASREQALEIVIRDRGMDQFQRPSPDIGDLSPIWKPSKEGQIQ</sequence>
<reference evidence="2 3" key="1">
    <citation type="journal article" date="2019" name="Microorganisms">
        <title>Paenibacillus lutrae sp. nov., A Chitinolytic Species Isolated from A River Otter in Castril Natural Park, Granada, Spain.</title>
        <authorList>
            <person name="Rodriguez M."/>
            <person name="Reina J.C."/>
            <person name="Bejar V."/>
            <person name="Llamas I."/>
        </authorList>
    </citation>
    <scope>NUCLEOTIDE SEQUENCE [LARGE SCALE GENOMIC DNA]</scope>
    <source>
        <strain evidence="2 3">N10</strain>
    </source>
</reference>
<name>A0A7X3JYD9_9BACL</name>
<dbReference type="EMBL" id="RHLK01000002">
    <property type="protein sequence ID" value="MVO98882.1"/>
    <property type="molecule type" value="Genomic_DNA"/>
</dbReference>
<comment type="caution">
    <text evidence="2">The sequence shown here is derived from an EMBL/GenBank/DDBJ whole genome shotgun (WGS) entry which is preliminary data.</text>
</comment>
<dbReference type="AlphaFoldDB" id="A0A7X3JYD9"/>
<dbReference type="RefSeq" id="WP_157333420.1">
    <property type="nucleotide sequence ID" value="NZ_RHLK01000002.1"/>
</dbReference>
<keyword evidence="3" id="KW-1185">Reference proteome</keyword>
<accession>A0A7X3JYD9</accession>
<evidence type="ECO:0000313" key="2">
    <source>
        <dbReference type="EMBL" id="MVO98882.1"/>
    </source>
</evidence>
<protein>
    <recommendedName>
        <fullName evidence="4">Tetratricopeptide repeat protein</fullName>
    </recommendedName>
</protein>
<proteinExistence type="predicted"/>
<organism evidence="2 3">
    <name type="scientific">Paenibacillus lutrae</name>
    <dbReference type="NCBI Taxonomy" id="2078573"/>
    <lineage>
        <taxon>Bacteria</taxon>
        <taxon>Bacillati</taxon>
        <taxon>Bacillota</taxon>
        <taxon>Bacilli</taxon>
        <taxon>Bacillales</taxon>
        <taxon>Paenibacillaceae</taxon>
        <taxon>Paenibacillus</taxon>
    </lineage>
</organism>
<dbReference type="Proteomes" id="UP000490800">
    <property type="component" value="Unassembled WGS sequence"/>
</dbReference>
<dbReference type="SUPFAM" id="SSF48452">
    <property type="entry name" value="TPR-like"/>
    <property type="match status" value="1"/>
</dbReference>
<dbReference type="OrthoDB" id="2548545at2"/>
<dbReference type="Gene3D" id="1.25.40.10">
    <property type="entry name" value="Tetratricopeptide repeat domain"/>
    <property type="match status" value="1"/>
</dbReference>
<evidence type="ECO:0000256" key="1">
    <source>
        <dbReference type="SAM" id="MobiDB-lite"/>
    </source>
</evidence>
<evidence type="ECO:0008006" key="4">
    <source>
        <dbReference type="Google" id="ProtNLM"/>
    </source>
</evidence>
<evidence type="ECO:0000313" key="3">
    <source>
        <dbReference type="Proteomes" id="UP000490800"/>
    </source>
</evidence>
<feature type="region of interest" description="Disordered" evidence="1">
    <location>
        <begin position="253"/>
        <end position="282"/>
    </location>
</feature>